<dbReference type="InterPro" id="IPR050643">
    <property type="entry name" value="Periplasmic_pilus_chap"/>
</dbReference>
<dbReference type="InterPro" id="IPR001829">
    <property type="entry name" value="Pili_assmbl_chaperone_bac"/>
</dbReference>
<organism evidence="8 9">
    <name type="scientific">Pseudomonas zanjanensis</name>
    <dbReference type="NCBI Taxonomy" id="2745496"/>
    <lineage>
        <taxon>Bacteria</taxon>
        <taxon>Pseudomonadati</taxon>
        <taxon>Pseudomonadota</taxon>
        <taxon>Gammaproteobacteria</taxon>
        <taxon>Pseudomonadales</taxon>
        <taxon>Pseudomonadaceae</taxon>
        <taxon>Pseudomonas</taxon>
    </lineage>
</organism>
<keyword evidence="6" id="KW-0472">Membrane</keyword>
<keyword evidence="5" id="KW-0143">Chaperone</keyword>
<dbReference type="GO" id="GO:0071555">
    <property type="term" value="P:cell wall organization"/>
    <property type="evidence" value="ECO:0007669"/>
    <property type="project" value="InterPro"/>
</dbReference>
<evidence type="ECO:0000256" key="4">
    <source>
        <dbReference type="ARBA" id="ARBA00022764"/>
    </source>
</evidence>
<dbReference type="InterPro" id="IPR036316">
    <property type="entry name" value="Pili_assmbl_chap_C_dom_sf"/>
</dbReference>
<keyword evidence="3" id="KW-0732">Signal</keyword>
<dbReference type="Pfam" id="PF00345">
    <property type="entry name" value="PapD_N"/>
    <property type="match status" value="1"/>
</dbReference>
<evidence type="ECO:0000313" key="8">
    <source>
        <dbReference type="EMBL" id="MBV4498472.1"/>
    </source>
</evidence>
<dbReference type="NCBIfam" id="NF007392">
    <property type="entry name" value="PRK09918.1"/>
    <property type="match status" value="1"/>
</dbReference>
<feature type="transmembrane region" description="Helical" evidence="6">
    <location>
        <begin position="47"/>
        <end position="67"/>
    </location>
</feature>
<keyword evidence="6" id="KW-1133">Transmembrane helix</keyword>
<gene>
    <name evidence="8" type="ORF">HU715_024330</name>
</gene>
<dbReference type="PRINTS" id="PR00969">
    <property type="entry name" value="CHAPERONPILI"/>
</dbReference>
<keyword evidence="6" id="KW-0812">Transmembrane</keyword>
<sequence length="273" mass="29858">MGGEQISRVRQRLFSSLSVQIIYISLHEFLFVAGECVLNFLLKLKCFLCVSLCLNFIFCGAAMAAGVQPETTVVIYYEENGEATINLKNTDAGPTLLHSKVEHIPEDGELSVIVTPPIMRVDAGETQLIRLIGVFKEPLKTQRLKRVTFEGIPQKPSNGGATVGINVRHNLPLIIHPKGLARHSAPWELLKWKVDGENLAVQNDSPYVVRLSDRVQLNPPNTSVALPRTYILPGETLTAPFKEAGATVTSVTIQPATVYGFAIGNFDAPVVSQ</sequence>
<protein>
    <submittedName>
        <fullName evidence="8">Fimbria/pilus periplasmic chaperone</fullName>
    </submittedName>
</protein>
<name>A0A9E2T035_9PSED</name>
<comment type="subcellular location">
    <subcellularLocation>
        <location evidence="1">Periplasm</location>
    </subcellularLocation>
</comment>
<feature type="domain" description="Pili assembly chaperone N-terminal" evidence="7">
    <location>
        <begin position="66"/>
        <end position="180"/>
    </location>
</feature>
<evidence type="ECO:0000259" key="7">
    <source>
        <dbReference type="Pfam" id="PF00345"/>
    </source>
</evidence>
<accession>A0A9E2T035</accession>
<dbReference type="PANTHER" id="PTHR30251">
    <property type="entry name" value="PILUS ASSEMBLY CHAPERONE"/>
    <property type="match status" value="1"/>
</dbReference>
<keyword evidence="4" id="KW-0574">Periplasm</keyword>
<feature type="transmembrane region" description="Helical" evidence="6">
    <location>
        <begin position="20"/>
        <end position="42"/>
    </location>
</feature>
<evidence type="ECO:0000256" key="5">
    <source>
        <dbReference type="ARBA" id="ARBA00023186"/>
    </source>
</evidence>
<dbReference type="InterPro" id="IPR013783">
    <property type="entry name" value="Ig-like_fold"/>
</dbReference>
<dbReference type="SUPFAM" id="SSF49354">
    <property type="entry name" value="PapD-like"/>
    <property type="match status" value="1"/>
</dbReference>
<comment type="similarity">
    <text evidence="2">Belongs to the periplasmic pilus chaperone family.</text>
</comment>
<keyword evidence="9" id="KW-1185">Reference proteome</keyword>
<evidence type="ECO:0000256" key="2">
    <source>
        <dbReference type="ARBA" id="ARBA00007399"/>
    </source>
</evidence>
<dbReference type="AlphaFoldDB" id="A0A9E2T035"/>
<dbReference type="Gene3D" id="2.60.40.10">
    <property type="entry name" value="Immunoglobulins"/>
    <property type="match status" value="2"/>
</dbReference>
<evidence type="ECO:0000256" key="6">
    <source>
        <dbReference type="SAM" id="Phobius"/>
    </source>
</evidence>
<evidence type="ECO:0000256" key="1">
    <source>
        <dbReference type="ARBA" id="ARBA00004418"/>
    </source>
</evidence>
<dbReference type="EMBL" id="JABWRB020000005">
    <property type="protein sequence ID" value="MBV4498472.1"/>
    <property type="molecule type" value="Genomic_DNA"/>
</dbReference>
<dbReference type="InterPro" id="IPR016147">
    <property type="entry name" value="Pili_assmbl_chaperone_N"/>
</dbReference>
<dbReference type="InterPro" id="IPR008962">
    <property type="entry name" value="PapD-like_sf"/>
</dbReference>
<dbReference type="SUPFAM" id="SSF49584">
    <property type="entry name" value="Periplasmic chaperone C-domain"/>
    <property type="match status" value="1"/>
</dbReference>
<reference evidence="8 9" key="1">
    <citation type="journal article" date="2020" name="Microorganisms">
        <title>Reliable Identification of Environmental Pseudomonas Isolates Using the rpoD Gene.</title>
        <authorList>
            <consortium name="The Broad Institute Genome Sequencing Platform"/>
            <person name="Girard L."/>
            <person name="Lood C."/>
            <person name="Rokni-Zadeh H."/>
            <person name="van Noort V."/>
            <person name="Lavigne R."/>
            <person name="De Mot R."/>
        </authorList>
    </citation>
    <scope>NUCLEOTIDE SEQUENCE [LARGE SCALE GENOMIC DNA]</scope>
    <source>
        <strain evidence="8 9">SWRI12</strain>
    </source>
</reference>
<proteinExistence type="inferred from homology"/>
<evidence type="ECO:0000313" key="9">
    <source>
        <dbReference type="Proteomes" id="UP000636518"/>
    </source>
</evidence>
<dbReference type="Proteomes" id="UP000636518">
    <property type="component" value="Unassembled WGS sequence"/>
</dbReference>
<dbReference type="PANTHER" id="PTHR30251:SF3">
    <property type="entry name" value="FIMBRIAL CHAPARONE PROTEIN"/>
    <property type="match status" value="1"/>
</dbReference>
<comment type="caution">
    <text evidence="8">The sequence shown here is derived from an EMBL/GenBank/DDBJ whole genome shotgun (WGS) entry which is preliminary data.</text>
</comment>
<evidence type="ECO:0000256" key="3">
    <source>
        <dbReference type="ARBA" id="ARBA00022729"/>
    </source>
</evidence>
<dbReference type="GO" id="GO:0030288">
    <property type="term" value="C:outer membrane-bounded periplasmic space"/>
    <property type="evidence" value="ECO:0007669"/>
    <property type="project" value="InterPro"/>
</dbReference>